<dbReference type="Proteomes" id="UP000002949">
    <property type="component" value="Unassembled WGS sequence"/>
</dbReference>
<accession>G6YD70</accession>
<evidence type="ECO:0000313" key="2">
    <source>
        <dbReference type="Proteomes" id="UP000002949"/>
    </source>
</evidence>
<reference evidence="1 2" key="1">
    <citation type="journal article" date="2012" name="J. Bacteriol.">
        <title>Draft Genome Sequence of Plant Growth-Promoting Rhizobium Mesorhizobium amorphae, Isolated from Zinc-Lead Mine Tailings.</title>
        <authorList>
            <person name="Hao X."/>
            <person name="Lin Y."/>
            <person name="Johnstone L."/>
            <person name="Baltrus D.A."/>
            <person name="Miller S.J."/>
            <person name="Wei G."/>
            <person name="Rensing C."/>
        </authorList>
    </citation>
    <scope>NUCLEOTIDE SEQUENCE [LARGE SCALE GENOMIC DNA]</scope>
    <source>
        <strain evidence="1 2">CCNWGS0123</strain>
    </source>
</reference>
<protein>
    <submittedName>
        <fullName evidence="1">Uncharacterized protein</fullName>
    </submittedName>
</protein>
<evidence type="ECO:0000313" key="1">
    <source>
        <dbReference type="EMBL" id="EHH10310.1"/>
    </source>
</evidence>
<dbReference type="OrthoDB" id="8086764at2"/>
<dbReference type="AlphaFoldDB" id="G6YD70"/>
<sequence length="62" mass="6967">MSNCEIGRSPDLELRVTDLKERMRGAEITDDEMKTFQRVAAIMDDGQGRIDADDLIAISFCC</sequence>
<dbReference type="KEGG" id="mamo:A6B35_03700"/>
<dbReference type="PATRIC" id="fig|1082933.3.peg.3817"/>
<name>G6YD70_9HYPH</name>
<keyword evidence="2" id="KW-1185">Reference proteome</keyword>
<organism evidence="1 2">
    <name type="scientific">Mesorhizobium amorphae CCNWGS0123</name>
    <dbReference type="NCBI Taxonomy" id="1082933"/>
    <lineage>
        <taxon>Bacteria</taxon>
        <taxon>Pseudomonadati</taxon>
        <taxon>Pseudomonadota</taxon>
        <taxon>Alphaproteobacteria</taxon>
        <taxon>Hyphomicrobiales</taxon>
        <taxon>Phyllobacteriaceae</taxon>
        <taxon>Mesorhizobium</taxon>
    </lineage>
</organism>
<gene>
    <name evidence="1" type="ORF">MEA186_19535</name>
</gene>
<dbReference type="EMBL" id="AGSN01000129">
    <property type="protein sequence ID" value="EHH10310.1"/>
    <property type="molecule type" value="Genomic_DNA"/>
</dbReference>
<proteinExistence type="predicted"/>
<dbReference type="RefSeq" id="WP_006203507.1">
    <property type="nucleotide sequence ID" value="NZ_AGSN01000129.1"/>
</dbReference>